<dbReference type="AlphaFoldDB" id="A0A1L5F7E2"/>
<keyword evidence="4" id="KW-0411">Iron-sulfur</keyword>
<feature type="domain" description="4Fe-4S ferredoxin-type" evidence="5">
    <location>
        <begin position="10"/>
        <end position="39"/>
    </location>
</feature>
<gene>
    <name evidence="6" type="ORF">BS101_09425</name>
</gene>
<accession>A0A1L5F7E2</accession>
<feature type="domain" description="4Fe-4S ferredoxin-type" evidence="5">
    <location>
        <begin position="40"/>
        <end position="69"/>
    </location>
</feature>
<evidence type="ECO:0000256" key="3">
    <source>
        <dbReference type="ARBA" id="ARBA00023004"/>
    </source>
</evidence>
<dbReference type="Pfam" id="PF13237">
    <property type="entry name" value="Fer4_10"/>
    <property type="match status" value="1"/>
</dbReference>
<dbReference type="PROSITE" id="PS00198">
    <property type="entry name" value="4FE4S_FER_1"/>
    <property type="match status" value="1"/>
</dbReference>
<dbReference type="NCBIfam" id="NF040864">
    <property type="entry name" value="HgcB_ferredoxin"/>
    <property type="match status" value="1"/>
</dbReference>
<evidence type="ECO:0000313" key="6">
    <source>
        <dbReference type="EMBL" id="APM38946.1"/>
    </source>
</evidence>
<reference evidence="6 7" key="1">
    <citation type="submission" date="2016-12" db="EMBL/GenBank/DDBJ databases">
        <title>Complete genome sequence of Clostridium kluyveri JZZ isolated from the pit mud of a Chinese flavor liquor-making factory.</title>
        <authorList>
            <person name="Wang Y."/>
        </authorList>
    </citation>
    <scope>NUCLEOTIDE SEQUENCE [LARGE SCALE GENOMIC DNA]</scope>
    <source>
        <strain evidence="6 7">JZZ</strain>
    </source>
</reference>
<organism evidence="6 7">
    <name type="scientific">Clostridium kluyveri</name>
    <dbReference type="NCBI Taxonomy" id="1534"/>
    <lineage>
        <taxon>Bacteria</taxon>
        <taxon>Bacillati</taxon>
        <taxon>Bacillota</taxon>
        <taxon>Clostridia</taxon>
        <taxon>Eubacteriales</taxon>
        <taxon>Clostridiaceae</taxon>
        <taxon>Clostridium</taxon>
    </lineage>
</organism>
<dbReference type="Gene3D" id="3.30.70.20">
    <property type="match status" value="2"/>
</dbReference>
<proteinExistence type="predicted"/>
<dbReference type="Proteomes" id="UP000184604">
    <property type="component" value="Chromosome"/>
</dbReference>
<dbReference type="OrthoDB" id="9804603at2"/>
<keyword evidence="1" id="KW-0004">4Fe-4S</keyword>
<dbReference type="PROSITE" id="PS51379">
    <property type="entry name" value="4FE4S_FER_2"/>
    <property type="match status" value="2"/>
</dbReference>
<dbReference type="GO" id="GO:0046872">
    <property type="term" value="F:metal ion binding"/>
    <property type="evidence" value="ECO:0007669"/>
    <property type="project" value="UniProtKB-KW"/>
</dbReference>
<evidence type="ECO:0000256" key="4">
    <source>
        <dbReference type="ARBA" id="ARBA00023014"/>
    </source>
</evidence>
<sequence>MKNKYLKNVCTLKVDSDKCVGCGRCIEVCPHKVFNLNKSKIELVNKDACMECGACAKNCAFNAIEVKSGVGCAYAVIMGWLLGTEPTCDCSGDNSSGCC</sequence>
<dbReference type="InterPro" id="IPR017896">
    <property type="entry name" value="4Fe4S_Fe-S-bd"/>
</dbReference>
<dbReference type="PANTHER" id="PTHR43687">
    <property type="entry name" value="ADENYLYLSULFATE REDUCTASE, BETA SUBUNIT"/>
    <property type="match status" value="1"/>
</dbReference>
<evidence type="ECO:0000259" key="5">
    <source>
        <dbReference type="PROSITE" id="PS51379"/>
    </source>
</evidence>
<dbReference type="PANTHER" id="PTHR43687:SF4">
    <property type="entry name" value="BLR5484 PROTEIN"/>
    <property type="match status" value="1"/>
</dbReference>
<dbReference type="InterPro" id="IPR050572">
    <property type="entry name" value="Fe-S_Ferredoxin"/>
</dbReference>
<dbReference type="RefSeq" id="WP_073538590.1">
    <property type="nucleotide sequence ID" value="NZ_CP018335.1"/>
</dbReference>
<dbReference type="InterPro" id="IPR017900">
    <property type="entry name" value="4Fe4S_Fe_S_CS"/>
</dbReference>
<evidence type="ECO:0000256" key="2">
    <source>
        <dbReference type="ARBA" id="ARBA00022723"/>
    </source>
</evidence>
<evidence type="ECO:0000313" key="7">
    <source>
        <dbReference type="Proteomes" id="UP000184604"/>
    </source>
</evidence>
<keyword evidence="2" id="KW-0479">Metal-binding</keyword>
<dbReference type="EMBL" id="CP018335">
    <property type="protein sequence ID" value="APM38946.1"/>
    <property type="molecule type" value="Genomic_DNA"/>
</dbReference>
<evidence type="ECO:0000256" key="1">
    <source>
        <dbReference type="ARBA" id="ARBA00022485"/>
    </source>
</evidence>
<name>A0A1L5F7E2_CLOKL</name>
<protein>
    <submittedName>
        <fullName evidence="6">Ferredoxin</fullName>
    </submittedName>
</protein>
<dbReference type="SUPFAM" id="SSF54862">
    <property type="entry name" value="4Fe-4S ferredoxins"/>
    <property type="match status" value="1"/>
</dbReference>
<dbReference type="GO" id="GO:0051539">
    <property type="term" value="F:4 iron, 4 sulfur cluster binding"/>
    <property type="evidence" value="ECO:0007669"/>
    <property type="project" value="UniProtKB-KW"/>
</dbReference>
<keyword evidence="3" id="KW-0408">Iron</keyword>